<evidence type="ECO:0000313" key="1">
    <source>
        <dbReference type="EMBL" id="KAG0428772.1"/>
    </source>
</evidence>
<gene>
    <name evidence="1" type="ORF">HPB47_024268</name>
</gene>
<reference evidence="1 2" key="1">
    <citation type="journal article" date="2020" name="Cell">
        <title>Large-Scale Comparative Analyses of Tick Genomes Elucidate Their Genetic Diversity and Vector Capacities.</title>
        <authorList>
            <consortium name="Tick Genome and Microbiome Consortium (TIGMIC)"/>
            <person name="Jia N."/>
            <person name="Wang J."/>
            <person name="Shi W."/>
            <person name="Du L."/>
            <person name="Sun Y."/>
            <person name="Zhan W."/>
            <person name="Jiang J.F."/>
            <person name="Wang Q."/>
            <person name="Zhang B."/>
            <person name="Ji P."/>
            <person name="Bell-Sakyi L."/>
            <person name="Cui X.M."/>
            <person name="Yuan T.T."/>
            <person name="Jiang B.G."/>
            <person name="Yang W.F."/>
            <person name="Lam T.T."/>
            <person name="Chang Q.C."/>
            <person name="Ding S.J."/>
            <person name="Wang X.J."/>
            <person name="Zhu J.G."/>
            <person name="Ruan X.D."/>
            <person name="Zhao L."/>
            <person name="Wei J.T."/>
            <person name="Ye R.Z."/>
            <person name="Que T.C."/>
            <person name="Du C.H."/>
            <person name="Zhou Y.H."/>
            <person name="Cheng J.X."/>
            <person name="Dai P.F."/>
            <person name="Guo W.B."/>
            <person name="Han X.H."/>
            <person name="Huang E.J."/>
            <person name="Li L.F."/>
            <person name="Wei W."/>
            <person name="Gao Y.C."/>
            <person name="Liu J.Z."/>
            <person name="Shao H.Z."/>
            <person name="Wang X."/>
            <person name="Wang C.C."/>
            <person name="Yang T.C."/>
            <person name="Huo Q.B."/>
            <person name="Li W."/>
            <person name="Chen H.Y."/>
            <person name="Chen S.E."/>
            <person name="Zhou L.G."/>
            <person name="Ni X.B."/>
            <person name="Tian J.H."/>
            <person name="Sheng Y."/>
            <person name="Liu T."/>
            <person name="Pan Y.S."/>
            <person name="Xia L.Y."/>
            <person name="Li J."/>
            <person name="Zhao F."/>
            <person name="Cao W.C."/>
        </authorList>
    </citation>
    <scope>NUCLEOTIDE SEQUENCE [LARGE SCALE GENOMIC DNA]</scope>
    <source>
        <strain evidence="1">Iper-2018</strain>
    </source>
</reference>
<protein>
    <submittedName>
        <fullName evidence="1">Uncharacterized protein</fullName>
    </submittedName>
</protein>
<keyword evidence="2" id="KW-1185">Reference proteome</keyword>
<accession>A0AC60Q4W0</accession>
<dbReference type="EMBL" id="JABSTQ010009485">
    <property type="protein sequence ID" value="KAG0428772.1"/>
    <property type="molecule type" value="Genomic_DNA"/>
</dbReference>
<dbReference type="Proteomes" id="UP000805193">
    <property type="component" value="Unassembled WGS sequence"/>
</dbReference>
<name>A0AC60Q4W0_IXOPE</name>
<proteinExistence type="predicted"/>
<organism evidence="1 2">
    <name type="scientific">Ixodes persulcatus</name>
    <name type="common">Taiga tick</name>
    <dbReference type="NCBI Taxonomy" id="34615"/>
    <lineage>
        <taxon>Eukaryota</taxon>
        <taxon>Metazoa</taxon>
        <taxon>Ecdysozoa</taxon>
        <taxon>Arthropoda</taxon>
        <taxon>Chelicerata</taxon>
        <taxon>Arachnida</taxon>
        <taxon>Acari</taxon>
        <taxon>Parasitiformes</taxon>
        <taxon>Ixodida</taxon>
        <taxon>Ixodoidea</taxon>
        <taxon>Ixodidae</taxon>
        <taxon>Ixodinae</taxon>
        <taxon>Ixodes</taxon>
    </lineage>
</organism>
<comment type="caution">
    <text evidence="1">The sequence shown here is derived from an EMBL/GenBank/DDBJ whole genome shotgun (WGS) entry which is preliminary data.</text>
</comment>
<evidence type="ECO:0000313" key="2">
    <source>
        <dbReference type="Proteomes" id="UP000805193"/>
    </source>
</evidence>
<sequence length="159" mass="18441">MVEFARRHFAHPKICFDTLDISKNDVDDFIMKYGQFDRVYSFFCLHWVKDQRTALKNVSALLKPGGDCFLLFNAYTHTTRLRRKLARMDRWKKYAEVCESSVPPTVDLVGKGKDALVSYMQDLLKAADLLPIICDVQPRPPECSTVDEKISYMPRTRKS</sequence>